<protein>
    <submittedName>
        <fullName evidence="2">Membrane protein</fullName>
    </submittedName>
</protein>
<feature type="transmembrane region" description="Helical" evidence="1">
    <location>
        <begin position="116"/>
        <end position="133"/>
    </location>
</feature>
<name>A0ABR5FAV5_9MYCO</name>
<gene>
    <name evidence="2" type="ORF">ABW16_19940</name>
</gene>
<keyword evidence="1" id="KW-0812">Transmembrane</keyword>
<feature type="transmembrane region" description="Helical" evidence="1">
    <location>
        <begin position="74"/>
        <end position="96"/>
    </location>
</feature>
<keyword evidence="1" id="KW-1133">Transmembrane helix</keyword>
<dbReference type="RefSeq" id="WP_047320921.1">
    <property type="nucleotide sequence ID" value="NZ_LDPO01000022.1"/>
</dbReference>
<dbReference type="EMBL" id="LDPO01000022">
    <property type="protein sequence ID" value="KLO26375.1"/>
    <property type="molecule type" value="Genomic_DNA"/>
</dbReference>
<sequence length="154" mass="16692">MSTSEQSQAATRMFARVMGPFIVVLDGGAAVRAPELWQHFSQFSAEPLWTWTAGAFALLIGLVVIGLHPYWRGAPAIIISVVGWLVAVKGFFLIMFPDTLMSIPDNTAGAITWWRVLYVGIALLGLYLSYVGWNPAARRSAPQEAKTLAGTPGV</sequence>
<evidence type="ECO:0000313" key="2">
    <source>
        <dbReference type="EMBL" id="KLO26375.1"/>
    </source>
</evidence>
<accession>A0ABR5FAV5</accession>
<keyword evidence="1" id="KW-0472">Membrane</keyword>
<evidence type="ECO:0000313" key="3">
    <source>
        <dbReference type="Proteomes" id="UP000036464"/>
    </source>
</evidence>
<evidence type="ECO:0000256" key="1">
    <source>
        <dbReference type="SAM" id="Phobius"/>
    </source>
</evidence>
<comment type="caution">
    <text evidence="2">The sequence shown here is derived from an EMBL/GenBank/DDBJ whole genome shotgun (WGS) entry which is preliminary data.</text>
</comment>
<proteinExistence type="predicted"/>
<dbReference type="Proteomes" id="UP000036464">
    <property type="component" value="Unassembled WGS sequence"/>
</dbReference>
<reference evidence="2 3" key="1">
    <citation type="submission" date="2015-05" db="EMBL/GenBank/DDBJ databases">
        <title>Genome sequence of Mycobacterium heraklionense Davo strain.</title>
        <authorList>
            <person name="Greninger A.L."/>
            <person name="Cunningham G."/>
            <person name="Miller S."/>
        </authorList>
    </citation>
    <scope>NUCLEOTIDE SEQUENCE [LARGE SCALE GENOMIC DNA]</scope>
    <source>
        <strain evidence="2 3">Davo</strain>
    </source>
</reference>
<feature type="transmembrane region" description="Helical" evidence="1">
    <location>
        <begin position="48"/>
        <end position="67"/>
    </location>
</feature>
<organism evidence="2 3">
    <name type="scientific">Mycolicibacter heraklionensis</name>
    <dbReference type="NCBI Taxonomy" id="512402"/>
    <lineage>
        <taxon>Bacteria</taxon>
        <taxon>Bacillati</taxon>
        <taxon>Actinomycetota</taxon>
        <taxon>Actinomycetes</taxon>
        <taxon>Mycobacteriales</taxon>
        <taxon>Mycobacteriaceae</taxon>
        <taxon>Mycolicibacter</taxon>
    </lineage>
</organism>
<keyword evidence="3" id="KW-1185">Reference proteome</keyword>